<dbReference type="AlphaFoldDB" id="A0A0K9P1W0"/>
<dbReference type="OMA" id="VSHYYLR"/>
<keyword evidence="6" id="KW-0687">Ribonucleoprotein</keyword>
<dbReference type="EMBL" id="LFYR01001402">
    <property type="protein sequence ID" value="KMZ62185.1"/>
    <property type="molecule type" value="Genomic_DNA"/>
</dbReference>
<keyword evidence="4 9" id="KW-0689">Ribosomal protein</keyword>
<evidence type="ECO:0000256" key="8">
    <source>
        <dbReference type="SAM" id="MobiDB-lite"/>
    </source>
</evidence>
<evidence type="ECO:0000313" key="9">
    <source>
        <dbReference type="EMBL" id="KMZ62185.1"/>
    </source>
</evidence>
<dbReference type="InterPro" id="IPR019368">
    <property type="entry name" value="Ribosomal_mS29"/>
</dbReference>
<feature type="compositionally biased region" description="Basic residues" evidence="8">
    <location>
        <begin position="55"/>
        <end position="69"/>
    </location>
</feature>
<evidence type="ECO:0000256" key="6">
    <source>
        <dbReference type="ARBA" id="ARBA00023274"/>
    </source>
</evidence>
<evidence type="ECO:0000256" key="4">
    <source>
        <dbReference type="ARBA" id="ARBA00022980"/>
    </source>
</evidence>
<evidence type="ECO:0000256" key="5">
    <source>
        <dbReference type="ARBA" id="ARBA00023128"/>
    </source>
</evidence>
<evidence type="ECO:0000256" key="2">
    <source>
        <dbReference type="ARBA" id="ARBA00009863"/>
    </source>
</evidence>
<protein>
    <recommendedName>
        <fullName evidence="7">Small ribosomal subunit protein mS29</fullName>
    </recommendedName>
</protein>
<organism evidence="9 10">
    <name type="scientific">Zostera marina</name>
    <name type="common">Eelgrass</name>
    <dbReference type="NCBI Taxonomy" id="29655"/>
    <lineage>
        <taxon>Eukaryota</taxon>
        <taxon>Viridiplantae</taxon>
        <taxon>Streptophyta</taxon>
        <taxon>Embryophyta</taxon>
        <taxon>Tracheophyta</taxon>
        <taxon>Spermatophyta</taxon>
        <taxon>Magnoliopsida</taxon>
        <taxon>Liliopsida</taxon>
        <taxon>Zosteraceae</taxon>
        <taxon>Zostera</taxon>
    </lineage>
</organism>
<keyword evidence="3" id="KW-0809">Transit peptide</keyword>
<comment type="similarity">
    <text evidence="2">Belongs to the mitochondrion-specific ribosomal protein mS29 family.</text>
</comment>
<reference evidence="10" key="1">
    <citation type="journal article" date="2016" name="Nature">
        <title>The genome of the seagrass Zostera marina reveals angiosperm adaptation to the sea.</title>
        <authorList>
            <person name="Olsen J.L."/>
            <person name="Rouze P."/>
            <person name="Verhelst B."/>
            <person name="Lin Y.-C."/>
            <person name="Bayer T."/>
            <person name="Collen J."/>
            <person name="Dattolo E."/>
            <person name="De Paoli E."/>
            <person name="Dittami S."/>
            <person name="Maumus F."/>
            <person name="Michel G."/>
            <person name="Kersting A."/>
            <person name="Lauritano C."/>
            <person name="Lohaus R."/>
            <person name="Toepel M."/>
            <person name="Tonon T."/>
            <person name="Vanneste K."/>
            <person name="Amirebrahimi M."/>
            <person name="Brakel J."/>
            <person name="Bostroem C."/>
            <person name="Chovatia M."/>
            <person name="Grimwood J."/>
            <person name="Jenkins J.W."/>
            <person name="Jueterbock A."/>
            <person name="Mraz A."/>
            <person name="Stam W.T."/>
            <person name="Tice H."/>
            <person name="Bornberg-Bauer E."/>
            <person name="Green P.J."/>
            <person name="Pearson G.A."/>
            <person name="Procaccini G."/>
            <person name="Duarte C.M."/>
            <person name="Schmutz J."/>
            <person name="Reusch T.B.H."/>
            <person name="Van de Peer Y."/>
        </authorList>
    </citation>
    <scope>NUCLEOTIDE SEQUENCE [LARGE SCALE GENOMIC DNA]</scope>
    <source>
        <strain evidence="10">cv. Finnish</strain>
    </source>
</reference>
<evidence type="ECO:0000256" key="7">
    <source>
        <dbReference type="ARBA" id="ARBA00035140"/>
    </source>
</evidence>
<evidence type="ECO:0000256" key="3">
    <source>
        <dbReference type="ARBA" id="ARBA00022946"/>
    </source>
</evidence>
<feature type="region of interest" description="Disordered" evidence="8">
    <location>
        <begin position="54"/>
        <end position="92"/>
    </location>
</feature>
<name>A0A0K9P1W0_ZOSMR</name>
<evidence type="ECO:0000313" key="10">
    <source>
        <dbReference type="Proteomes" id="UP000036987"/>
    </source>
</evidence>
<gene>
    <name evidence="9" type="ORF">ZOSMA_486G00030</name>
</gene>
<dbReference type="PANTHER" id="PTHR12810:SF0">
    <property type="entry name" value="SMALL RIBOSOMAL SUBUNIT PROTEIN MS29"/>
    <property type="match status" value="1"/>
</dbReference>
<keyword evidence="5" id="KW-0496">Mitochondrion</keyword>
<keyword evidence="10" id="KW-1185">Reference proteome</keyword>
<comment type="subcellular location">
    <subcellularLocation>
        <location evidence="1">Mitochondrion</location>
    </subcellularLocation>
</comment>
<sequence>MLRILLRRASATIPIVVRVHPQITLLSSPMPPQLNIPLSHFSFLLDPKRLAKKDAKVKKKEKRALKRGKPGTNPEDLEEEGVRSAVSSDDESILSVDPIPETYSSTIDVGPSGLPLFTNHRSISSLTRKDVNSYIDFSLEDLDEKLPEGLPDGMIKEFKETKRCALLVRKSFLDLRDNFRRIIDPTLFSSTKISKARRQIVLDGPVSCGKSVALAMLVHWARTEGWLVFYVPKAKEWTHGGSFSRNPDTNLFDTPSQATQILQDFLKYNTACLQKLQCQISDPIPLGSENTESIAKGGLMALPKNATLFDLINSGVNYRQASVGVVVRLREELSLVKDIPVLFAIDQYNSWFTFSEYKEQVTVHSRKQVHAKYLATVNAYRSMLHENMMVGAFSHSTAVGKLRQDLPDVPLDSRMQFPRYSLDEAAVVCHYYLRQKLIRSESFSEAKWKRIYYVANGNGSEIRWLVPFI</sequence>
<dbReference type="GO" id="GO:0005763">
    <property type="term" value="C:mitochondrial small ribosomal subunit"/>
    <property type="evidence" value="ECO:0000318"/>
    <property type="project" value="GO_Central"/>
</dbReference>
<proteinExistence type="inferred from homology"/>
<dbReference type="STRING" id="29655.A0A0K9P1W0"/>
<dbReference type="PANTHER" id="PTHR12810">
    <property type="entry name" value="MITOCHONDRIAL 28S RIBOSOMAL PROTEIN S29"/>
    <property type="match status" value="1"/>
</dbReference>
<accession>A0A0K9P1W0</accession>
<dbReference type="Proteomes" id="UP000036987">
    <property type="component" value="Unassembled WGS sequence"/>
</dbReference>
<evidence type="ECO:0000256" key="1">
    <source>
        <dbReference type="ARBA" id="ARBA00004173"/>
    </source>
</evidence>
<dbReference type="Pfam" id="PF10236">
    <property type="entry name" value="DAP3"/>
    <property type="match status" value="1"/>
</dbReference>
<dbReference type="GO" id="GO:0003735">
    <property type="term" value="F:structural constituent of ribosome"/>
    <property type="evidence" value="ECO:0000318"/>
    <property type="project" value="GO_Central"/>
</dbReference>
<dbReference type="OrthoDB" id="274828at2759"/>
<comment type="caution">
    <text evidence="9">The sequence shown here is derived from an EMBL/GenBank/DDBJ whole genome shotgun (WGS) entry which is preliminary data.</text>
</comment>